<dbReference type="InterPro" id="IPR041657">
    <property type="entry name" value="HTH_17"/>
</dbReference>
<feature type="domain" description="Helix-turn-helix" evidence="1">
    <location>
        <begin position="45"/>
        <end position="92"/>
    </location>
</feature>
<proteinExistence type="predicted"/>
<reference evidence="2 3" key="1">
    <citation type="journal article" date="2014" name="Appl. Environ. Microbiol.">
        <title>Insights into the Microbial Degradation of Rubber and Gutta-Percha by Analysis of the Complete Genome of Nocardia nova SH22a.</title>
        <authorList>
            <person name="Luo Q."/>
            <person name="Hiessl S."/>
            <person name="Poehlein A."/>
            <person name="Daniel R."/>
            <person name="Steinbuchel A."/>
        </authorList>
    </citation>
    <scope>NUCLEOTIDE SEQUENCE [LARGE SCALE GENOMIC DNA]</scope>
    <source>
        <strain evidence="2">SH22a</strain>
    </source>
</reference>
<dbReference type="HOGENOM" id="CLU_2274433_0_0_11"/>
<dbReference type="PATRIC" id="fig|1415166.3.peg.7515"/>
<dbReference type="OrthoDB" id="7874861at2"/>
<gene>
    <name evidence="2" type="ORF">NONO_c73230</name>
</gene>
<evidence type="ECO:0000259" key="1">
    <source>
        <dbReference type="Pfam" id="PF12728"/>
    </source>
</evidence>
<dbReference type="EMBL" id="CP006850">
    <property type="protein sequence ID" value="AHH22079.1"/>
    <property type="molecule type" value="Genomic_DNA"/>
</dbReference>
<dbReference type="KEGG" id="nno:NONO_c73230"/>
<protein>
    <recommendedName>
        <fullName evidence="1">Helix-turn-helix domain-containing protein</fullName>
    </recommendedName>
</protein>
<name>W5TSD9_9NOCA</name>
<dbReference type="RefSeq" id="WP_025353355.1">
    <property type="nucleotide sequence ID" value="NZ_CP006850.1"/>
</dbReference>
<evidence type="ECO:0000313" key="2">
    <source>
        <dbReference type="EMBL" id="AHH22079.1"/>
    </source>
</evidence>
<dbReference type="AlphaFoldDB" id="W5TSD9"/>
<dbReference type="Proteomes" id="UP000019150">
    <property type="component" value="Chromosome"/>
</dbReference>
<sequence length="102" mass="11312">MPNFTAPPTPRTDGVDLAATIDDLVQAAVERVFADQIVDRRPSYLDSNSALAYSGLSKTTLNELIRSERISVRKFGSKNLVERESLDRYLRSLPAWGTQTVA</sequence>
<evidence type="ECO:0000313" key="3">
    <source>
        <dbReference type="Proteomes" id="UP000019150"/>
    </source>
</evidence>
<organism evidence="2 3">
    <name type="scientific">Nocardia nova SH22a</name>
    <dbReference type="NCBI Taxonomy" id="1415166"/>
    <lineage>
        <taxon>Bacteria</taxon>
        <taxon>Bacillati</taxon>
        <taxon>Actinomycetota</taxon>
        <taxon>Actinomycetes</taxon>
        <taxon>Mycobacteriales</taxon>
        <taxon>Nocardiaceae</taxon>
        <taxon>Nocardia</taxon>
    </lineage>
</organism>
<keyword evidence="3" id="KW-1185">Reference proteome</keyword>
<accession>W5TSD9</accession>
<dbReference type="Pfam" id="PF12728">
    <property type="entry name" value="HTH_17"/>
    <property type="match status" value="1"/>
</dbReference>